<dbReference type="EMBL" id="JBJNUY010000008">
    <property type="protein sequence ID" value="MFL9000995.1"/>
    <property type="molecule type" value="Genomic_DNA"/>
</dbReference>
<feature type="domain" description="Metallo-beta-lactamase" evidence="2">
    <location>
        <begin position="28"/>
        <end position="217"/>
    </location>
</feature>
<dbReference type="SUPFAM" id="SSF56281">
    <property type="entry name" value="Metallo-hydrolase/oxidoreductase"/>
    <property type="match status" value="1"/>
</dbReference>
<protein>
    <submittedName>
        <fullName evidence="3">MBL fold metallo-hydrolase</fullName>
    </submittedName>
</protein>
<evidence type="ECO:0000313" key="4">
    <source>
        <dbReference type="Proteomes" id="UP001628646"/>
    </source>
</evidence>
<evidence type="ECO:0000313" key="3">
    <source>
        <dbReference type="EMBL" id="MFL9000995.1"/>
    </source>
</evidence>
<proteinExistence type="inferred from homology"/>
<dbReference type="SMART" id="SM00849">
    <property type="entry name" value="Lactamase_B"/>
    <property type="match status" value="1"/>
</dbReference>
<dbReference type="Gene3D" id="3.60.15.10">
    <property type="entry name" value="Ribonuclease Z/Hydroxyacylglutathione hydrolase-like"/>
    <property type="match status" value="1"/>
</dbReference>
<gene>
    <name evidence="3" type="ORF">ACJ8NA_20390</name>
</gene>
<dbReference type="PANTHER" id="PTHR42951:SF4">
    <property type="entry name" value="ACYL-COENZYME A THIOESTERASE MBLAC2"/>
    <property type="match status" value="1"/>
</dbReference>
<reference evidence="3 4" key="1">
    <citation type="submission" date="2024-12" db="EMBL/GenBank/DDBJ databases">
        <title>Pseudomonas species isolated from Lotus nodules promote plant growth.</title>
        <authorList>
            <person name="Yu Y.-H."/>
            <person name="Kurtenbach J."/>
            <person name="Crosbie D."/>
            <person name="Brachmann A."/>
            <person name="Marin M."/>
        </authorList>
    </citation>
    <scope>NUCLEOTIDE SEQUENCE [LARGE SCALE GENOMIC DNA]</scope>
    <source>
        <strain evidence="3 4">PLb11B</strain>
    </source>
</reference>
<dbReference type="Pfam" id="PF00753">
    <property type="entry name" value="Lactamase_B"/>
    <property type="match status" value="1"/>
</dbReference>
<dbReference type="InterPro" id="IPR036866">
    <property type="entry name" value="RibonucZ/Hydroxyglut_hydro"/>
</dbReference>
<comment type="similarity">
    <text evidence="1">Belongs to the metallo-beta-lactamase superfamily. Class-B beta-lactamase family.</text>
</comment>
<dbReference type="Proteomes" id="UP001628646">
    <property type="component" value="Unassembled WGS sequence"/>
</dbReference>
<accession>A0ABW8W6V7</accession>
<evidence type="ECO:0000259" key="2">
    <source>
        <dbReference type="SMART" id="SM00849"/>
    </source>
</evidence>
<dbReference type="RefSeq" id="WP_407801794.1">
    <property type="nucleotide sequence ID" value="NZ_JBJNUX010000017.1"/>
</dbReference>
<dbReference type="InterPro" id="IPR001279">
    <property type="entry name" value="Metallo-B-lactamas"/>
</dbReference>
<sequence length="243" mass="26979">MRDEWYERQDLGNGITRLSEPHVHRYFAANLFHVRGRDADLVIDFGMGLVPLRPALTLEEGKRLVAVATHIHADHIGGFHEFETRLGHPAEAEHFARMVDQETLAHVFRSLPGAVQQSPCLNWTPEHYCIRPAPLTQTVEEGDIIDLGDKQLRVLHLPGHSHGSIGLFDESAGVLFSGDVIYIGGLVDNLPCSNQALYRQTMQRLIDLEVQCIHGGHGAAMSSEQMKAIARHYLQGTSAKATL</sequence>
<comment type="caution">
    <text evidence="3">The sequence shown here is derived from an EMBL/GenBank/DDBJ whole genome shotgun (WGS) entry which is preliminary data.</text>
</comment>
<name>A0ABW8W6V7_9PSED</name>
<organism evidence="3 4">
    <name type="scientific">Pseudomonas azerbaijanorientalis</name>
    <dbReference type="NCBI Taxonomy" id="2842350"/>
    <lineage>
        <taxon>Bacteria</taxon>
        <taxon>Pseudomonadati</taxon>
        <taxon>Pseudomonadota</taxon>
        <taxon>Gammaproteobacteria</taxon>
        <taxon>Pseudomonadales</taxon>
        <taxon>Pseudomonadaceae</taxon>
        <taxon>Pseudomonas</taxon>
    </lineage>
</organism>
<dbReference type="InterPro" id="IPR050855">
    <property type="entry name" value="NDM-1-like"/>
</dbReference>
<evidence type="ECO:0000256" key="1">
    <source>
        <dbReference type="ARBA" id="ARBA00005250"/>
    </source>
</evidence>
<dbReference type="PANTHER" id="PTHR42951">
    <property type="entry name" value="METALLO-BETA-LACTAMASE DOMAIN-CONTAINING"/>
    <property type="match status" value="1"/>
</dbReference>
<keyword evidence="4" id="KW-1185">Reference proteome</keyword>